<evidence type="ECO:0000313" key="5">
    <source>
        <dbReference type="EMBL" id="RMX49910.1"/>
    </source>
</evidence>
<dbReference type="Pfam" id="PF00084">
    <property type="entry name" value="Sushi"/>
    <property type="match status" value="2"/>
</dbReference>
<dbReference type="InterPro" id="IPR000436">
    <property type="entry name" value="Sushi_SCR_CCP_dom"/>
</dbReference>
<evidence type="ECO:0000256" key="3">
    <source>
        <dbReference type="PROSITE-ProRule" id="PRU00302"/>
    </source>
</evidence>
<proteinExistence type="predicted"/>
<feature type="disulfide bond" evidence="3">
    <location>
        <begin position="39"/>
        <end position="66"/>
    </location>
</feature>
<feature type="domain" description="Sushi" evidence="4">
    <location>
        <begin position="11"/>
        <end position="66"/>
    </location>
</feature>
<dbReference type="PROSITE" id="PS50923">
    <property type="entry name" value="SUSHI"/>
    <property type="match status" value="2"/>
</dbReference>
<feature type="disulfide bond" evidence="3">
    <location>
        <begin position="97"/>
        <end position="124"/>
    </location>
</feature>
<keyword evidence="1" id="KW-0677">Repeat</keyword>
<comment type="caution">
    <text evidence="5">The sequence shown here is derived from an EMBL/GenBank/DDBJ whole genome shotgun (WGS) entry which is preliminary data.</text>
</comment>
<dbReference type="EMBL" id="RCHS01002030">
    <property type="protein sequence ID" value="RMX49910.1"/>
    <property type="molecule type" value="Genomic_DNA"/>
</dbReference>
<evidence type="ECO:0000313" key="6">
    <source>
        <dbReference type="Proteomes" id="UP000275408"/>
    </source>
</evidence>
<evidence type="ECO:0000256" key="1">
    <source>
        <dbReference type="ARBA" id="ARBA00022737"/>
    </source>
</evidence>
<dbReference type="PANTHER" id="PTHR45656:SF3">
    <property type="entry name" value="CUB AND SUSHI DOMAIN-CONTAINING PROTEIN 1"/>
    <property type="match status" value="1"/>
</dbReference>
<dbReference type="InterPro" id="IPR035976">
    <property type="entry name" value="Sushi/SCR/CCP_sf"/>
</dbReference>
<feature type="domain" description="Sushi" evidence="4">
    <location>
        <begin position="68"/>
        <end position="126"/>
    </location>
</feature>
<evidence type="ECO:0000259" key="4">
    <source>
        <dbReference type="PROSITE" id="PS50923"/>
    </source>
</evidence>
<dbReference type="CDD" id="cd00033">
    <property type="entry name" value="CCP"/>
    <property type="match status" value="2"/>
</dbReference>
<gene>
    <name evidence="5" type="ORF">pdam_00017289</name>
</gene>
<sequence>MTFHIISSFFRMSSSPTFIPNGFVGGSESVEGSQYRFSCKEVYSLVGANTLQCTNQGNWDGSVPTCLKDCPNLPSSIPNGKGNETGSVEGSKHHFTCDDGCSLVGQYALHCNNKGAWNGSVPVCLIGSVSINVCL</sequence>
<dbReference type="InterPro" id="IPR051277">
    <property type="entry name" value="SEZ6_CSMD_C4BPB_Regulators"/>
</dbReference>
<dbReference type="SMART" id="SM00032">
    <property type="entry name" value="CCP"/>
    <property type="match status" value="2"/>
</dbReference>
<dbReference type="AlphaFoldDB" id="A0A3M6U8B5"/>
<protein>
    <recommendedName>
        <fullName evidence="4">Sushi domain-containing protein</fullName>
    </recommendedName>
</protein>
<dbReference type="SUPFAM" id="SSF57535">
    <property type="entry name" value="Complement control module/SCR domain"/>
    <property type="match status" value="2"/>
</dbReference>
<reference evidence="5 6" key="1">
    <citation type="journal article" date="2018" name="Sci. Rep.">
        <title>Comparative analysis of the Pocillopora damicornis genome highlights role of immune system in coral evolution.</title>
        <authorList>
            <person name="Cunning R."/>
            <person name="Bay R.A."/>
            <person name="Gillette P."/>
            <person name="Baker A.C."/>
            <person name="Traylor-Knowles N."/>
        </authorList>
    </citation>
    <scope>NUCLEOTIDE SEQUENCE [LARGE SCALE GENOMIC DNA]</scope>
    <source>
        <strain evidence="5">RSMAS</strain>
        <tissue evidence="5">Whole animal</tissue>
    </source>
</reference>
<dbReference type="PANTHER" id="PTHR45656">
    <property type="entry name" value="PROTEIN CBR-CLEC-78"/>
    <property type="match status" value="1"/>
</dbReference>
<comment type="caution">
    <text evidence="3">Lacks conserved residue(s) required for the propagation of feature annotation.</text>
</comment>
<organism evidence="5 6">
    <name type="scientific">Pocillopora damicornis</name>
    <name type="common">Cauliflower coral</name>
    <name type="synonym">Millepora damicornis</name>
    <dbReference type="NCBI Taxonomy" id="46731"/>
    <lineage>
        <taxon>Eukaryota</taxon>
        <taxon>Metazoa</taxon>
        <taxon>Cnidaria</taxon>
        <taxon>Anthozoa</taxon>
        <taxon>Hexacorallia</taxon>
        <taxon>Scleractinia</taxon>
        <taxon>Astrocoeniina</taxon>
        <taxon>Pocilloporidae</taxon>
        <taxon>Pocillopora</taxon>
    </lineage>
</organism>
<dbReference type="Proteomes" id="UP000275408">
    <property type="component" value="Unassembled WGS sequence"/>
</dbReference>
<evidence type="ECO:0000256" key="2">
    <source>
        <dbReference type="ARBA" id="ARBA00023157"/>
    </source>
</evidence>
<name>A0A3M6U8B5_POCDA</name>
<keyword evidence="6" id="KW-1185">Reference proteome</keyword>
<keyword evidence="2 3" id="KW-1015">Disulfide bond</keyword>
<keyword evidence="3" id="KW-0768">Sushi</keyword>
<dbReference type="Gene3D" id="2.10.70.10">
    <property type="entry name" value="Complement Module, domain 1"/>
    <property type="match status" value="2"/>
</dbReference>
<accession>A0A3M6U8B5</accession>